<dbReference type="SUPFAM" id="SSF55874">
    <property type="entry name" value="ATPase domain of HSP90 chaperone/DNA topoisomerase II/histidine kinase"/>
    <property type="match status" value="1"/>
</dbReference>
<dbReference type="InterPro" id="IPR036890">
    <property type="entry name" value="HATPase_C_sf"/>
</dbReference>
<dbReference type="Pfam" id="PF25794">
    <property type="entry name" value="SACS"/>
    <property type="match status" value="1"/>
</dbReference>
<feature type="region of interest" description="Disordered" evidence="1">
    <location>
        <begin position="1453"/>
        <end position="1473"/>
    </location>
</feature>
<dbReference type="PANTHER" id="PTHR47839:SF1">
    <property type="entry name" value="DOMAIN PROTEIN, PUTATIVE (AFU_ORTHOLOGUE AFUA_6G04830)-RELATED"/>
    <property type="match status" value="1"/>
</dbReference>
<proteinExistence type="predicted"/>
<dbReference type="NCBIfam" id="NF047352">
    <property type="entry name" value="P_loop_sacsin"/>
    <property type="match status" value="1"/>
</dbReference>
<evidence type="ECO:0000259" key="2">
    <source>
        <dbReference type="Pfam" id="PF25794"/>
    </source>
</evidence>
<dbReference type="InterPro" id="IPR058210">
    <property type="entry name" value="SACS/Nov_dom"/>
</dbReference>
<dbReference type="Proteomes" id="UP000268093">
    <property type="component" value="Unassembled WGS sequence"/>
</dbReference>
<dbReference type="Pfam" id="PF12449">
    <property type="entry name" value="DUF3684"/>
    <property type="match status" value="1"/>
</dbReference>
<accession>A0A433DLB8</accession>
<dbReference type="EMBL" id="RBNI01000585">
    <property type="protein sequence ID" value="RUP51615.1"/>
    <property type="molecule type" value="Genomic_DNA"/>
</dbReference>
<dbReference type="PANTHER" id="PTHR47839">
    <property type="entry name" value="DOMAIN PROTEIN, PUTATIVE (AFU_ORTHOLOGUE AFUA_6G04830)-RELATED"/>
    <property type="match status" value="1"/>
</dbReference>
<feature type="region of interest" description="Disordered" evidence="1">
    <location>
        <begin position="1319"/>
        <end position="1341"/>
    </location>
</feature>
<reference evidence="3 4" key="1">
    <citation type="journal article" date="2018" name="New Phytol.">
        <title>Phylogenomics of Endogonaceae and evolution of mycorrhizas within Mucoromycota.</title>
        <authorList>
            <person name="Chang Y."/>
            <person name="Desiro A."/>
            <person name="Na H."/>
            <person name="Sandor L."/>
            <person name="Lipzen A."/>
            <person name="Clum A."/>
            <person name="Barry K."/>
            <person name="Grigoriev I.V."/>
            <person name="Martin F.M."/>
            <person name="Stajich J.E."/>
            <person name="Smith M.E."/>
            <person name="Bonito G."/>
            <person name="Spatafora J.W."/>
        </authorList>
    </citation>
    <scope>NUCLEOTIDE SEQUENCE [LARGE SCALE GENOMIC DNA]</scope>
    <source>
        <strain evidence="3 4">GMNB39</strain>
    </source>
</reference>
<evidence type="ECO:0000313" key="3">
    <source>
        <dbReference type="EMBL" id="RUP51615.1"/>
    </source>
</evidence>
<evidence type="ECO:0000256" key="1">
    <source>
        <dbReference type="SAM" id="MobiDB-lite"/>
    </source>
</evidence>
<feature type="region of interest" description="Disordered" evidence="1">
    <location>
        <begin position="1387"/>
        <end position="1436"/>
    </location>
</feature>
<organism evidence="3 4">
    <name type="scientific">Jimgerdemannia flammicorona</name>
    <dbReference type="NCBI Taxonomy" id="994334"/>
    <lineage>
        <taxon>Eukaryota</taxon>
        <taxon>Fungi</taxon>
        <taxon>Fungi incertae sedis</taxon>
        <taxon>Mucoromycota</taxon>
        <taxon>Mucoromycotina</taxon>
        <taxon>Endogonomycetes</taxon>
        <taxon>Endogonales</taxon>
        <taxon>Endogonaceae</taxon>
        <taxon>Jimgerdemannia</taxon>
    </lineage>
</organism>
<comment type="caution">
    <text evidence="3">The sequence shown here is derived from an EMBL/GenBank/DDBJ whole genome shotgun (WGS) entry which is preliminary data.</text>
</comment>
<dbReference type="Gene3D" id="3.30.565.10">
    <property type="entry name" value="Histidine kinase-like ATPase, C-terminal domain"/>
    <property type="match status" value="1"/>
</dbReference>
<gene>
    <name evidence="3" type="ORF">BC936DRAFT_146960</name>
</gene>
<keyword evidence="4" id="KW-1185">Reference proteome</keyword>
<dbReference type="OrthoDB" id="10031156at2759"/>
<feature type="compositionally biased region" description="Polar residues" evidence="1">
    <location>
        <begin position="1400"/>
        <end position="1423"/>
    </location>
</feature>
<protein>
    <recommendedName>
        <fullName evidence="2">Sacsin/Nov domain-containing protein</fullName>
    </recommendedName>
</protein>
<feature type="domain" description="Sacsin/Nov" evidence="2">
    <location>
        <begin position="34"/>
        <end position="131"/>
    </location>
</feature>
<feature type="compositionally biased region" description="Polar residues" evidence="1">
    <location>
        <begin position="1453"/>
        <end position="1466"/>
    </location>
</feature>
<sequence>MALKPTLIDSLRSLKSLLATSGEEEPVKVNQKSLIDKMLSRYSSDYFVYRELMQNADDASSNTVSIRFITSKSKSEIVFENDGEIFNSDDWERLKSIADGNPDVRKIGAFGVGFYSVFSICHEPTVVSGAQRMSFKFKGDQLFICRTKVPKGKQNKLTTFYMCVDSDNIPELDAFSRFLATSMSFMSNLKRVKVYRNDGIAFSLERSALKPQLMNYYSDKLITTSPNAMFTVKSVDISRVRLDAEKTPTSSSQMNNEVSPEKASITLNIVTGNLDVRVPDDIQRDIKDKLKKKLPKETKFSLIFTGKEEFDASEKHNIIFKDLIAYPNMGRVFIGFPMTQTTGCASHMAARFIPTVDRNAIDFTDRYIGQWNKELLAMGGLLCRIVYEDELEKIGLIVKVVEKMPSSTNGIGGDNSEQTRLVRRAIHAMLSFSFKESTPNAIVGQDQETYFLKMSRKPPSVLTSHGVVPVTEARMPDPKLSFIQTVPVVSSEIIQKCEAILKKWEGEGLRKMSIEDVFNELRKRALPIAEMRFLLEWWIDYGDSNAVTESTRSQLLELAKIAIQEGTNVSLSHIQFWLNPEIVSHDMPLETTVLPYEISKNFETKLATAFPSWRELSLIEWSQFIVTNPELEDAPAFAEKVLGVISHTFPDLSVKDQADVIALFAKKKCIPTKLGMKLPSDSYSLKVVLFDDVPTVDNSLLLSEKFLTALGVKTHVEIQRVLTNLIHGRWSHIDLIKYLATATLDGNEIANLMKTKLFPKEGVDEKEKKNRYVPTELYIPTKELRKLGLPILKYGTEKWHSGSAEAKFLTKVGIQKSPPLYTILELAANSHDEVRNKAISYFIRHFKSYRSSYDPASVNLPFLPCADCKTYATPSDCFLNPACAVLEFNILRKCHEIHAHNLGVMRDPSVQVLLNRFLNSTQRDCEKAVKVFEYMDSRKTECLFYPVDFDARDWDALKSKKIIPVPDNESPDGVRLVDSSQCFFELDELNTDEDFYGELFTYINFGSNAARDFLRNCGVKPKPEPIDFARVIVSDPKRAYDICGVDRYLVILRKIAMGYDSIKRDLSLVEKMKNSSFLIGVKYVGVQVSAVDISNNANGSIEKIVQYVLVQPKDVFVNDDSFANQVFAPVTAPIESDLEKFYKDLGSSQLSEKIVTSFKAAGHPKESQKSREVKQRISERAVIIRYQIPDDNPPQGCQLPRDEEWLRKNLQVLEVTEIKLERKFTVTQEVNSQSTSACPKADKREHHIYITGDSLKDYYDIAACLCQIMFNRSNFNEILVVQQCLIADLEFLRRRGVPIDRILKLKKASEPATALDQVISPLPEPEVSKRPKPPQSTVENRKDFRTAAGSDNVEEWLAQIPKLFPNVHHTLLAQVQQLIQQINQQNQSAGDFPNKDTKPSSHSSADVKSSLAGTNNEATSNGGPSRVEPLSLPSQSFSPDYYKDLKDNLSRSINSCKPSTEASVSSKPEHTTATEPEARYCSVWVTRSLKLAHEGNIKFYVPHDMNAADVSTKYSEQLQQFFEVLKGLMQVFGLHETNIHVYYEKGSTIALNQNRSLFFNLHYYVELKHGAANKTEVMTYWFMTICHELSHNLVLNHDSDHEFYMSSFAEKYLEKLIDHLNRKESALDRT</sequence>
<name>A0A433DLB8_9FUNG</name>
<evidence type="ECO:0000313" key="4">
    <source>
        <dbReference type="Proteomes" id="UP000268093"/>
    </source>
</evidence>
<dbReference type="InterPro" id="IPR022155">
    <property type="entry name" value="DUF3684"/>
</dbReference>